<dbReference type="AlphaFoldDB" id="A0A8K0VCW9"/>
<name>A0A8K0VCW9_9RHOB</name>
<organism evidence="1 2">
    <name type="scientific">Szabonella alba</name>
    <dbReference type="NCBI Taxonomy" id="2804194"/>
    <lineage>
        <taxon>Bacteria</taxon>
        <taxon>Pseudomonadati</taxon>
        <taxon>Pseudomonadota</taxon>
        <taxon>Alphaproteobacteria</taxon>
        <taxon>Rhodobacterales</taxon>
        <taxon>Paracoccaceae</taxon>
        <taxon>Szabonella</taxon>
    </lineage>
</organism>
<sequence length="323" mass="34531">MKRRHWIAGMAALTALAGGGGLLWRSRTPRPVSPEDLAARFARPLSPPGAGLVVHHLGHSLVGRDMPAMLEQLAHAAGFVGHSHSSQLGWGASLRQHWEPDEPVPGFETENAHPRHRPSREALAEGHIDALVLTEMVEIRDAIRYHDSARYLALWAQAARAANPDTRIYLYETWHRLDDPQGWAARVAADLPRHWQGDILRAALGHEGSGDIRIIPGGQVLAAVIAAAGAGQIAGLSGAEDFFARTPEGAVDPIHLGDLGAYVIAAAHFATLYHASPEGLPHRLALADGSPADPLPDPAAEDVQRVVWQVVTGYAGSGVRARA</sequence>
<proteinExistence type="predicted"/>
<dbReference type="Gene3D" id="3.40.50.1110">
    <property type="entry name" value="SGNH hydrolase"/>
    <property type="match status" value="1"/>
</dbReference>
<protein>
    <submittedName>
        <fullName evidence="1">Uncharacterized protein</fullName>
    </submittedName>
</protein>
<comment type="caution">
    <text evidence="1">The sequence shown here is derived from an EMBL/GenBank/DDBJ whole genome shotgun (WGS) entry which is preliminary data.</text>
</comment>
<accession>A0A8K0VCW9</accession>
<dbReference type="EMBL" id="JAESVN010000002">
    <property type="protein sequence ID" value="MBL4916992.1"/>
    <property type="molecule type" value="Genomic_DNA"/>
</dbReference>
<dbReference type="RefSeq" id="WP_202687786.1">
    <property type="nucleotide sequence ID" value="NZ_JAESVN010000002.1"/>
</dbReference>
<gene>
    <name evidence="1" type="ORF">JL811_07120</name>
</gene>
<evidence type="ECO:0000313" key="1">
    <source>
        <dbReference type="EMBL" id="MBL4916992.1"/>
    </source>
</evidence>
<dbReference type="InterPro" id="IPR036514">
    <property type="entry name" value="SGNH_hydro_sf"/>
</dbReference>
<reference evidence="1" key="1">
    <citation type="submission" date="2021-01" db="EMBL/GenBank/DDBJ databases">
        <title>Tabrizicola alba sp. nov. a motile alkaliphilic bacterium isolated from a soda lake.</title>
        <authorList>
            <person name="Szuroczki S."/>
            <person name="Abbaszade G."/>
            <person name="Schumann P."/>
            <person name="Toth E."/>
        </authorList>
    </citation>
    <scope>NUCLEOTIDE SEQUENCE</scope>
    <source>
        <strain evidence="1">DMG-N-6</strain>
    </source>
</reference>
<evidence type="ECO:0000313" key="2">
    <source>
        <dbReference type="Proteomes" id="UP000648908"/>
    </source>
</evidence>
<keyword evidence="2" id="KW-1185">Reference proteome</keyword>
<dbReference type="Proteomes" id="UP000648908">
    <property type="component" value="Unassembled WGS sequence"/>
</dbReference>
<dbReference type="GO" id="GO:0016788">
    <property type="term" value="F:hydrolase activity, acting on ester bonds"/>
    <property type="evidence" value="ECO:0007669"/>
    <property type="project" value="UniProtKB-ARBA"/>
</dbReference>